<dbReference type="EMBL" id="CM047583">
    <property type="protein sequence ID" value="KAI9913881.1"/>
    <property type="molecule type" value="Genomic_DNA"/>
</dbReference>
<accession>A0ACC0W854</accession>
<evidence type="ECO:0000313" key="1">
    <source>
        <dbReference type="EMBL" id="KAI9913881.1"/>
    </source>
</evidence>
<gene>
    <name evidence="1" type="ORF">PsorP6_006467</name>
</gene>
<evidence type="ECO:0000313" key="2">
    <source>
        <dbReference type="Proteomes" id="UP001163321"/>
    </source>
</evidence>
<sequence>MEIPPLYYPALTSDVDYEGELAQTRADLKTKLDEQAHYSSRQQFASDLGASEHCSKFFFRPPQVHHKTPIPVDSVEELEHLCSQFNNFWSGV</sequence>
<protein>
    <submittedName>
        <fullName evidence="1">Uncharacterized protein</fullName>
    </submittedName>
</protein>
<proteinExistence type="predicted"/>
<keyword evidence="2" id="KW-1185">Reference proteome</keyword>
<dbReference type="Proteomes" id="UP001163321">
    <property type="component" value="Chromosome 4"/>
</dbReference>
<reference evidence="1 2" key="1">
    <citation type="journal article" date="2022" name="bioRxiv">
        <title>The genome of the oomycete Peronosclerospora sorghi, a cosmopolitan pathogen of maize and sorghum, is inflated with dispersed pseudogenes.</title>
        <authorList>
            <person name="Fletcher K."/>
            <person name="Martin F."/>
            <person name="Isakeit T."/>
            <person name="Cavanaugh K."/>
            <person name="Magill C."/>
            <person name="Michelmore R."/>
        </authorList>
    </citation>
    <scope>NUCLEOTIDE SEQUENCE [LARGE SCALE GENOMIC DNA]</scope>
    <source>
        <strain evidence="1">P6</strain>
    </source>
</reference>
<organism evidence="1 2">
    <name type="scientific">Peronosclerospora sorghi</name>
    <dbReference type="NCBI Taxonomy" id="230839"/>
    <lineage>
        <taxon>Eukaryota</taxon>
        <taxon>Sar</taxon>
        <taxon>Stramenopiles</taxon>
        <taxon>Oomycota</taxon>
        <taxon>Peronosporomycetes</taxon>
        <taxon>Peronosporales</taxon>
        <taxon>Peronosporaceae</taxon>
        <taxon>Peronosclerospora</taxon>
    </lineage>
</organism>
<name>A0ACC0W854_9STRA</name>
<comment type="caution">
    <text evidence="1">The sequence shown here is derived from an EMBL/GenBank/DDBJ whole genome shotgun (WGS) entry which is preliminary data.</text>
</comment>